<evidence type="ECO:0000256" key="1">
    <source>
        <dbReference type="SAM" id="SignalP"/>
    </source>
</evidence>
<dbReference type="EMBL" id="CH940654">
    <property type="protein sequence ID" value="EDW57737.1"/>
    <property type="molecule type" value="Genomic_DNA"/>
</dbReference>
<sequence length="159" mass="17942">MKISLRYLLLPLLWAIGCAATPIGTAVLEKRTLQNFTAIGDKFYHIEETLRVNWFRASNICRQLGGFLVNLASEEELQALSRQLHPAQSYWLSLYDLAETGVYASQATGTNAQFLRWSAGQPDNIGGVEHCIQLWMSGSTFQMNDAQCEMPFHFVCESY</sequence>
<dbReference type="Pfam" id="PF00059">
    <property type="entry name" value="Lectin_C"/>
    <property type="match status" value="1"/>
</dbReference>
<evidence type="ECO:0000259" key="2">
    <source>
        <dbReference type="PROSITE" id="PS50041"/>
    </source>
</evidence>
<keyword evidence="1" id="KW-0732">Signal</keyword>
<dbReference type="OrthoDB" id="538816at2759"/>
<dbReference type="InterPro" id="IPR016186">
    <property type="entry name" value="C-type_lectin-like/link_sf"/>
</dbReference>
<dbReference type="OMA" id="CETSSPN"/>
<dbReference type="InterPro" id="IPR001304">
    <property type="entry name" value="C-type_lectin-like"/>
</dbReference>
<protein>
    <submittedName>
        <fullName evidence="3">Uncharacterized protein, isoform A</fullName>
    </submittedName>
</protein>
<organism evidence="3 4">
    <name type="scientific">Drosophila virilis</name>
    <name type="common">Fruit fly</name>
    <dbReference type="NCBI Taxonomy" id="7244"/>
    <lineage>
        <taxon>Eukaryota</taxon>
        <taxon>Metazoa</taxon>
        <taxon>Ecdysozoa</taxon>
        <taxon>Arthropoda</taxon>
        <taxon>Hexapoda</taxon>
        <taxon>Insecta</taxon>
        <taxon>Pterygota</taxon>
        <taxon>Neoptera</taxon>
        <taxon>Endopterygota</taxon>
        <taxon>Diptera</taxon>
        <taxon>Brachycera</taxon>
        <taxon>Muscomorpha</taxon>
        <taxon>Ephydroidea</taxon>
        <taxon>Drosophilidae</taxon>
        <taxon>Drosophila</taxon>
    </lineage>
</organism>
<dbReference type="KEGG" id="dvi:6633997"/>
<feature type="domain" description="C-type lectin" evidence="2">
    <location>
        <begin position="39"/>
        <end position="157"/>
    </location>
</feature>
<dbReference type="SMR" id="B4M961"/>
<proteinExistence type="predicted"/>
<evidence type="ECO:0000313" key="3">
    <source>
        <dbReference type="EMBL" id="EDW57737.1"/>
    </source>
</evidence>
<dbReference type="PANTHER" id="PTHR22803">
    <property type="entry name" value="MANNOSE, PHOSPHOLIPASE, LECTIN RECEPTOR RELATED"/>
    <property type="match status" value="1"/>
</dbReference>
<name>B4M961_DROVI</name>
<feature type="chain" id="PRO_5002814796" evidence="1">
    <location>
        <begin position="21"/>
        <end position="159"/>
    </location>
</feature>
<dbReference type="AlphaFoldDB" id="B4M961"/>
<accession>B4M961</accession>
<dbReference type="CDD" id="cd00037">
    <property type="entry name" value="CLECT"/>
    <property type="match status" value="1"/>
</dbReference>
<dbReference type="InterPro" id="IPR016187">
    <property type="entry name" value="CTDL_fold"/>
</dbReference>
<dbReference type="SUPFAM" id="SSF56436">
    <property type="entry name" value="C-type lectin-like"/>
    <property type="match status" value="1"/>
</dbReference>
<evidence type="ECO:0000313" key="4">
    <source>
        <dbReference type="Proteomes" id="UP000008792"/>
    </source>
</evidence>
<dbReference type="InterPro" id="IPR050111">
    <property type="entry name" value="C-type_lectin/snaclec_domain"/>
</dbReference>
<dbReference type="HOGENOM" id="CLU_049894_10_0_1"/>
<dbReference type="eggNOG" id="KOG4297">
    <property type="taxonomic scope" value="Eukaryota"/>
</dbReference>
<dbReference type="Gene3D" id="3.10.100.10">
    <property type="entry name" value="Mannose-Binding Protein A, subunit A"/>
    <property type="match status" value="1"/>
</dbReference>
<feature type="signal peptide" evidence="1">
    <location>
        <begin position="1"/>
        <end position="20"/>
    </location>
</feature>
<reference evidence="3 4" key="1">
    <citation type="journal article" date="2007" name="Nature">
        <title>Evolution of genes and genomes on the Drosophila phylogeny.</title>
        <authorList>
            <consortium name="Drosophila 12 Genomes Consortium"/>
            <person name="Clark A.G."/>
            <person name="Eisen M.B."/>
            <person name="Smith D.R."/>
            <person name="Bergman C.M."/>
            <person name="Oliver B."/>
            <person name="Markow T.A."/>
            <person name="Kaufman T.C."/>
            <person name="Kellis M."/>
            <person name="Gelbart W."/>
            <person name="Iyer V.N."/>
            <person name="Pollard D.A."/>
            <person name="Sackton T.B."/>
            <person name="Larracuente A.M."/>
            <person name="Singh N.D."/>
            <person name="Abad J.P."/>
            <person name="Abt D.N."/>
            <person name="Adryan B."/>
            <person name="Aguade M."/>
            <person name="Akashi H."/>
            <person name="Anderson W.W."/>
            <person name="Aquadro C.F."/>
            <person name="Ardell D.H."/>
            <person name="Arguello R."/>
            <person name="Artieri C.G."/>
            <person name="Barbash D.A."/>
            <person name="Barker D."/>
            <person name="Barsanti P."/>
            <person name="Batterham P."/>
            <person name="Batzoglou S."/>
            <person name="Begun D."/>
            <person name="Bhutkar A."/>
            <person name="Blanco E."/>
            <person name="Bosak S.A."/>
            <person name="Bradley R.K."/>
            <person name="Brand A.D."/>
            <person name="Brent M.R."/>
            <person name="Brooks A.N."/>
            <person name="Brown R.H."/>
            <person name="Butlin R.K."/>
            <person name="Caggese C."/>
            <person name="Calvi B.R."/>
            <person name="Bernardo de Carvalho A."/>
            <person name="Caspi A."/>
            <person name="Castrezana S."/>
            <person name="Celniker S.E."/>
            <person name="Chang J.L."/>
            <person name="Chapple C."/>
            <person name="Chatterji S."/>
            <person name="Chinwalla A."/>
            <person name="Civetta A."/>
            <person name="Clifton S.W."/>
            <person name="Comeron J.M."/>
            <person name="Costello J.C."/>
            <person name="Coyne J.A."/>
            <person name="Daub J."/>
            <person name="David R.G."/>
            <person name="Delcher A.L."/>
            <person name="Delehaunty K."/>
            <person name="Do C.B."/>
            <person name="Ebling H."/>
            <person name="Edwards K."/>
            <person name="Eickbush T."/>
            <person name="Evans J.D."/>
            <person name="Filipski A."/>
            <person name="Findeiss S."/>
            <person name="Freyhult E."/>
            <person name="Fulton L."/>
            <person name="Fulton R."/>
            <person name="Garcia A.C."/>
            <person name="Gardiner A."/>
            <person name="Garfield D.A."/>
            <person name="Garvin B.E."/>
            <person name="Gibson G."/>
            <person name="Gilbert D."/>
            <person name="Gnerre S."/>
            <person name="Godfrey J."/>
            <person name="Good R."/>
            <person name="Gotea V."/>
            <person name="Gravely B."/>
            <person name="Greenberg A.J."/>
            <person name="Griffiths-Jones S."/>
            <person name="Gross S."/>
            <person name="Guigo R."/>
            <person name="Gustafson E.A."/>
            <person name="Haerty W."/>
            <person name="Hahn M.W."/>
            <person name="Halligan D.L."/>
            <person name="Halpern A.L."/>
            <person name="Halter G.M."/>
            <person name="Han M.V."/>
            <person name="Heger A."/>
            <person name="Hillier L."/>
            <person name="Hinrichs A.S."/>
            <person name="Holmes I."/>
            <person name="Hoskins R.A."/>
            <person name="Hubisz M.J."/>
            <person name="Hultmark D."/>
            <person name="Huntley M.A."/>
            <person name="Jaffe D.B."/>
            <person name="Jagadeeshan S."/>
            <person name="Jeck W.R."/>
            <person name="Johnson J."/>
            <person name="Jones C.D."/>
            <person name="Jordan W.C."/>
            <person name="Karpen G.H."/>
            <person name="Kataoka E."/>
            <person name="Keightley P.D."/>
            <person name="Kheradpour P."/>
            <person name="Kirkness E.F."/>
            <person name="Koerich L.B."/>
            <person name="Kristiansen K."/>
            <person name="Kudrna D."/>
            <person name="Kulathinal R.J."/>
            <person name="Kumar S."/>
            <person name="Kwok R."/>
            <person name="Lander E."/>
            <person name="Langley C.H."/>
            <person name="Lapoint R."/>
            <person name="Lazzaro B.P."/>
            <person name="Lee S.J."/>
            <person name="Levesque L."/>
            <person name="Li R."/>
            <person name="Lin C.F."/>
            <person name="Lin M.F."/>
            <person name="Lindblad-Toh K."/>
            <person name="Llopart A."/>
            <person name="Long M."/>
            <person name="Low L."/>
            <person name="Lozovsky E."/>
            <person name="Lu J."/>
            <person name="Luo M."/>
            <person name="Machado C.A."/>
            <person name="Makalowski W."/>
            <person name="Marzo M."/>
            <person name="Matsuda M."/>
            <person name="Matzkin L."/>
            <person name="McAllister B."/>
            <person name="McBride C.S."/>
            <person name="McKernan B."/>
            <person name="McKernan K."/>
            <person name="Mendez-Lago M."/>
            <person name="Minx P."/>
            <person name="Mollenhauer M.U."/>
            <person name="Montooth K."/>
            <person name="Mount S.M."/>
            <person name="Mu X."/>
            <person name="Myers E."/>
            <person name="Negre B."/>
            <person name="Newfeld S."/>
            <person name="Nielsen R."/>
            <person name="Noor M.A."/>
            <person name="O'Grady P."/>
            <person name="Pachter L."/>
            <person name="Papaceit M."/>
            <person name="Parisi M.J."/>
            <person name="Parisi M."/>
            <person name="Parts L."/>
            <person name="Pedersen J.S."/>
            <person name="Pesole G."/>
            <person name="Phillippy A.M."/>
            <person name="Ponting C.P."/>
            <person name="Pop M."/>
            <person name="Porcelli D."/>
            <person name="Powell J.R."/>
            <person name="Prohaska S."/>
            <person name="Pruitt K."/>
            <person name="Puig M."/>
            <person name="Quesneville H."/>
            <person name="Ram K.R."/>
            <person name="Rand D."/>
            <person name="Rasmussen M.D."/>
            <person name="Reed L.K."/>
            <person name="Reenan R."/>
            <person name="Reily A."/>
            <person name="Remington K.A."/>
            <person name="Rieger T.T."/>
            <person name="Ritchie M.G."/>
            <person name="Robin C."/>
            <person name="Rogers Y.H."/>
            <person name="Rohde C."/>
            <person name="Rozas J."/>
            <person name="Rubenfield M.J."/>
            <person name="Ruiz A."/>
            <person name="Russo S."/>
            <person name="Salzberg S.L."/>
            <person name="Sanchez-Gracia A."/>
            <person name="Saranga D.J."/>
            <person name="Sato H."/>
            <person name="Schaeffer S.W."/>
            <person name="Schatz M.C."/>
            <person name="Schlenke T."/>
            <person name="Schwartz R."/>
            <person name="Segarra C."/>
            <person name="Singh R.S."/>
            <person name="Sirot L."/>
            <person name="Sirota M."/>
            <person name="Sisneros N.B."/>
            <person name="Smith C.D."/>
            <person name="Smith T.F."/>
            <person name="Spieth J."/>
            <person name="Stage D.E."/>
            <person name="Stark A."/>
            <person name="Stephan W."/>
            <person name="Strausberg R.L."/>
            <person name="Strempel S."/>
            <person name="Sturgill D."/>
            <person name="Sutton G."/>
            <person name="Sutton G.G."/>
            <person name="Tao W."/>
            <person name="Teichmann S."/>
            <person name="Tobari Y.N."/>
            <person name="Tomimura Y."/>
            <person name="Tsolas J.M."/>
            <person name="Valente V.L."/>
            <person name="Venter E."/>
            <person name="Venter J.C."/>
            <person name="Vicario S."/>
            <person name="Vieira F.G."/>
            <person name="Vilella A.J."/>
            <person name="Villasante A."/>
            <person name="Walenz B."/>
            <person name="Wang J."/>
            <person name="Wasserman M."/>
            <person name="Watts T."/>
            <person name="Wilson D."/>
            <person name="Wilson R.K."/>
            <person name="Wing R.A."/>
            <person name="Wolfner M.F."/>
            <person name="Wong A."/>
            <person name="Wong G.K."/>
            <person name="Wu C.I."/>
            <person name="Wu G."/>
            <person name="Yamamoto D."/>
            <person name="Yang H.P."/>
            <person name="Yang S.P."/>
            <person name="Yorke J.A."/>
            <person name="Yoshida K."/>
            <person name="Zdobnov E."/>
            <person name="Zhang P."/>
            <person name="Zhang Y."/>
            <person name="Zimin A.V."/>
            <person name="Baldwin J."/>
            <person name="Abdouelleil A."/>
            <person name="Abdulkadir J."/>
            <person name="Abebe A."/>
            <person name="Abera B."/>
            <person name="Abreu J."/>
            <person name="Acer S.C."/>
            <person name="Aftuck L."/>
            <person name="Alexander A."/>
            <person name="An P."/>
            <person name="Anderson E."/>
            <person name="Anderson S."/>
            <person name="Arachi H."/>
            <person name="Azer M."/>
            <person name="Bachantsang P."/>
            <person name="Barry A."/>
            <person name="Bayul T."/>
            <person name="Berlin A."/>
            <person name="Bessette D."/>
            <person name="Bloom T."/>
            <person name="Blye J."/>
            <person name="Boguslavskiy L."/>
            <person name="Bonnet C."/>
            <person name="Boukhgalter B."/>
            <person name="Bourzgui I."/>
            <person name="Brown A."/>
            <person name="Cahill P."/>
            <person name="Channer S."/>
            <person name="Cheshatsang Y."/>
            <person name="Chuda L."/>
            <person name="Citroen M."/>
            <person name="Collymore A."/>
            <person name="Cooke P."/>
            <person name="Costello M."/>
            <person name="D'Aco K."/>
            <person name="Daza R."/>
            <person name="De Haan G."/>
            <person name="DeGray S."/>
            <person name="DeMaso C."/>
            <person name="Dhargay N."/>
            <person name="Dooley K."/>
            <person name="Dooley E."/>
            <person name="Doricent M."/>
            <person name="Dorje P."/>
            <person name="Dorjee K."/>
            <person name="Dupes A."/>
            <person name="Elong R."/>
            <person name="Falk J."/>
            <person name="Farina A."/>
            <person name="Faro S."/>
            <person name="Ferguson D."/>
            <person name="Fisher S."/>
            <person name="Foley C.D."/>
            <person name="Franke A."/>
            <person name="Friedrich D."/>
            <person name="Gadbois L."/>
            <person name="Gearin G."/>
            <person name="Gearin C.R."/>
            <person name="Giannoukos G."/>
            <person name="Goode T."/>
            <person name="Graham J."/>
            <person name="Grandbois E."/>
            <person name="Grewal S."/>
            <person name="Gyaltsen K."/>
            <person name="Hafez N."/>
            <person name="Hagos B."/>
            <person name="Hall J."/>
            <person name="Henson C."/>
            <person name="Hollinger A."/>
            <person name="Honan T."/>
            <person name="Huard M.D."/>
            <person name="Hughes L."/>
            <person name="Hurhula B."/>
            <person name="Husby M.E."/>
            <person name="Kamat A."/>
            <person name="Kanga B."/>
            <person name="Kashin S."/>
            <person name="Khazanovich D."/>
            <person name="Kisner P."/>
            <person name="Lance K."/>
            <person name="Lara M."/>
            <person name="Lee W."/>
            <person name="Lennon N."/>
            <person name="Letendre F."/>
            <person name="LeVine R."/>
            <person name="Lipovsky A."/>
            <person name="Liu X."/>
            <person name="Liu J."/>
            <person name="Liu S."/>
            <person name="Lokyitsang T."/>
            <person name="Lokyitsang Y."/>
            <person name="Lubonja R."/>
            <person name="Lui A."/>
            <person name="MacDonald P."/>
            <person name="Magnisalis V."/>
            <person name="Maru K."/>
            <person name="Matthews C."/>
            <person name="McCusker W."/>
            <person name="McDonough S."/>
            <person name="Mehta T."/>
            <person name="Meldrim J."/>
            <person name="Meneus L."/>
            <person name="Mihai O."/>
            <person name="Mihalev A."/>
            <person name="Mihova T."/>
            <person name="Mittelman R."/>
            <person name="Mlenga V."/>
            <person name="Montmayeur A."/>
            <person name="Mulrain L."/>
            <person name="Navidi A."/>
            <person name="Naylor J."/>
            <person name="Negash T."/>
            <person name="Nguyen T."/>
            <person name="Nguyen N."/>
            <person name="Nicol R."/>
            <person name="Norbu C."/>
            <person name="Norbu N."/>
            <person name="Novod N."/>
            <person name="O'Neill B."/>
            <person name="Osman S."/>
            <person name="Markiewicz E."/>
            <person name="Oyono O.L."/>
            <person name="Patti C."/>
            <person name="Phunkhang P."/>
            <person name="Pierre F."/>
            <person name="Priest M."/>
            <person name="Raghuraman S."/>
            <person name="Rege F."/>
            <person name="Reyes R."/>
            <person name="Rise C."/>
            <person name="Rogov P."/>
            <person name="Ross K."/>
            <person name="Ryan E."/>
            <person name="Settipalli S."/>
            <person name="Shea T."/>
            <person name="Sherpa N."/>
            <person name="Shi L."/>
            <person name="Shih D."/>
            <person name="Sparrow T."/>
            <person name="Spaulding J."/>
            <person name="Stalker J."/>
            <person name="Stange-Thomann N."/>
            <person name="Stavropoulos S."/>
            <person name="Stone C."/>
            <person name="Strader C."/>
            <person name="Tesfaye S."/>
            <person name="Thomson T."/>
            <person name="Thoulutsang Y."/>
            <person name="Thoulutsang D."/>
            <person name="Topham K."/>
            <person name="Topping I."/>
            <person name="Tsamla T."/>
            <person name="Vassiliev H."/>
            <person name="Vo A."/>
            <person name="Wangchuk T."/>
            <person name="Wangdi T."/>
            <person name="Weiand M."/>
            <person name="Wilkinson J."/>
            <person name="Wilson A."/>
            <person name="Yadav S."/>
            <person name="Young G."/>
            <person name="Yu Q."/>
            <person name="Zembek L."/>
            <person name="Zhong D."/>
            <person name="Zimmer A."/>
            <person name="Zwirko Z."/>
            <person name="Jaffe D.B."/>
            <person name="Alvarez P."/>
            <person name="Brockman W."/>
            <person name="Butler J."/>
            <person name="Chin C."/>
            <person name="Gnerre S."/>
            <person name="Grabherr M."/>
            <person name="Kleber M."/>
            <person name="Mauceli E."/>
            <person name="MacCallum I."/>
        </authorList>
    </citation>
    <scope>NUCLEOTIDE SEQUENCE [LARGE SCALE GENOMIC DNA]</scope>
    <source>
        <strain evidence="4">Tucson 15010-1051.87</strain>
    </source>
</reference>
<dbReference type="PROSITE" id="PS51257">
    <property type="entry name" value="PROKAR_LIPOPROTEIN"/>
    <property type="match status" value="1"/>
</dbReference>
<dbReference type="PROSITE" id="PS50041">
    <property type="entry name" value="C_TYPE_LECTIN_2"/>
    <property type="match status" value="1"/>
</dbReference>
<dbReference type="Proteomes" id="UP000008792">
    <property type="component" value="Unassembled WGS sequence"/>
</dbReference>
<dbReference type="PhylomeDB" id="B4M961"/>
<gene>
    <name evidence="3" type="primary">Dvir\GJ18255</name>
    <name evidence="3" type="ORF">Dvir_GJ18255</name>
</gene>
<keyword evidence="4" id="KW-1185">Reference proteome</keyword>
<dbReference type="SMART" id="SM00034">
    <property type="entry name" value="CLECT"/>
    <property type="match status" value="1"/>
</dbReference>